<keyword evidence="2" id="KW-1185">Reference proteome</keyword>
<dbReference type="AlphaFoldDB" id="A0A2A9G233"/>
<comment type="caution">
    <text evidence="1">The sequence shown here is derived from an EMBL/GenBank/DDBJ whole genome shotgun (WGS) entry which is preliminary data.</text>
</comment>
<accession>A0A2A9G233</accession>
<organism evidence="1 2">
    <name type="scientific">Amycolatopsis sulphurea</name>
    <dbReference type="NCBI Taxonomy" id="76022"/>
    <lineage>
        <taxon>Bacteria</taxon>
        <taxon>Bacillati</taxon>
        <taxon>Actinomycetota</taxon>
        <taxon>Actinomycetes</taxon>
        <taxon>Pseudonocardiales</taxon>
        <taxon>Pseudonocardiaceae</taxon>
        <taxon>Amycolatopsis</taxon>
    </lineage>
</organism>
<gene>
    <name evidence="1" type="ORF">ATK36_0458</name>
</gene>
<evidence type="ECO:0000313" key="1">
    <source>
        <dbReference type="EMBL" id="PFG56922.1"/>
    </source>
</evidence>
<reference evidence="1 2" key="1">
    <citation type="submission" date="2017-10" db="EMBL/GenBank/DDBJ databases">
        <title>Sequencing the genomes of 1000 actinobacteria strains.</title>
        <authorList>
            <person name="Klenk H.-P."/>
        </authorList>
    </citation>
    <scope>NUCLEOTIDE SEQUENCE [LARGE SCALE GENOMIC DNA]</scope>
    <source>
        <strain evidence="1 2">DSM 46092</strain>
    </source>
</reference>
<sequence>MRRPVILGLEARWAASLPTLTSDERAVMGEWLPRLRLTYVQRQIEPAQPAVSLSTVKPCPSEEEQGF</sequence>
<dbReference type="Proteomes" id="UP000243542">
    <property type="component" value="Unassembled WGS sequence"/>
</dbReference>
<protein>
    <submittedName>
        <fullName evidence="1">Uncharacterized protein</fullName>
    </submittedName>
</protein>
<name>A0A2A9G233_9PSEU</name>
<proteinExistence type="predicted"/>
<dbReference type="EMBL" id="PDJK01000001">
    <property type="protein sequence ID" value="PFG56922.1"/>
    <property type="molecule type" value="Genomic_DNA"/>
</dbReference>
<evidence type="ECO:0000313" key="2">
    <source>
        <dbReference type="Proteomes" id="UP000243542"/>
    </source>
</evidence>